<name>A0A4R2JP63_9PSEU</name>
<proteinExistence type="inferred from homology"/>
<dbReference type="PANTHER" id="PTHR43000">
    <property type="entry name" value="DTDP-D-GLUCOSE 4,6-DEHYDRATASE-RELATED"/>
    <property type="match status" value="1"/>
</dbReference>
<comment type="caution">
    <text evidence="3">The sequence shown here is derived from an EMBL/GenBank/DDBJ whole genome shotgun (WGS) entry which is preliminary data.</text>
</comment>
<feature type="domain" description="Ketoreductase" evidence="2">
    <location>
        <begin position="3"/>
        <end position="153"/>
    </location>
</feature>
<dbReference type="OrthoDB" id="9801785at2"/>
<evidence type="ECO:0000313" key="3">
    <source>
        <dbReference type="EMBL" id="TCO61933.1"/>
    </source>
</evidence>
<sequence length="316" mass="34508">MADRILVTGGGGFVGYHLAQRLLSDGAEVVILDDFSRSRPDRDFDRLRKHVQVVEHDLRLAIPAALLPGDFDGVYHLAAVVGVQRTIDNPVNVLRTNVLSTLNLLDWCLASPPGMLFFSSTSEVADGAVTAGLTELPAPEQVPYVATEPWSPRTSYSLSKVTGELLVTQCAKDFPVRIGRYHNVYGPRMGNSHVIPQFLRRALDGVDPFPIYGANQTRAFCYVDDAVSATVAVARSAPAKVVANIGNDTQEITARDLAAHIFTVAGVQPRVEIFGPPPGSPDRRLPDLTTLRTLTGYQPRVNLAEGLRMTYEWYAQ</sequence>
<dbReference type="Proteomes" id="UP000295680">
    <property type="component" value="Unassembled WGS sequence"/>
</dbReference>
<protein>
    <submittedName>
        <fullName evidence="3">UDP-glucose 4-epimerase/UDP-glucuronate decarboxylase</fullName>
    </submittedName>
</protein>
<dbReference type="InterPro" id="IPR036291">
    <property type="entry name" value="NAD(P)-bd_dom_sf"/>
</dbReference>
<dbReference type="Pfam" id="PF01370">
    <property type="entry name" value="Epimerase"/>
    <property type="match status" value="1"/>
</dbReference>
<evidence type="ECO:0000256" key="1">
    <source>
        <dbReference type="ARBA" id="ARBA00007637"/>
    </source>
</evidence>
<accession>A0A4R2JP63</accession>
<dbReference type="EMBL" id="SLWS01000002">
    <property type="protein sequence ID" value="TCO61933.1"/>
    <property type="molecule type" value="Genomic_DNA"/>
</dbReference>
<dbReference type="RefSeq" id="WP_132113342.1">
    <property type="nucleotide sequence ID" value="NZ_SLWS01000002.1"/>
</dbReference>
<comment type="similarity">
    <text evidence="1">Belongs to the NAD(P)-dependent epimerase/dehydratase family.</text>
</comment>
<evidence type="ECO:0000313" key="4">
    <source>
        <dbReference type="Proteomes" id="UP000295680"/>
    </source>
</evidence>
<dbReference type="SMART" id="SM00822">
    <property type="entry name" value="PKS_KR"/>
    <property type="match status" value="1"/>
</dbReference>
<dbReference type="InterPro" id="IPR057326">
    <property type="entry name" value="KR_dom"/>
</dbReference>
<keyword evidence="4" id="KW-1185">Reference proteome</keyword>
<reference evidence="3 4" key="1">
    <citation type="submission" date="2019-03" db="EMBL/GenBank/DDBJ databases">
        <title>Genomic Encyclopedia of Type Strains, Phase IV (KMG-IV): sequencing the most valuable type-strain genomes for metagenomic binning, comparative biology and taxonomic classification.</title>
        <authorList>
            <person name="Goeker M."/>
        </authorList>
    </citation>
    <scope>NUCLEOTIDE SEQUENCE [LARGE SCALE GENOMIC DNA]</scope>
    <source>
        <strain evidence="3 4">DSM 45934</strain>
    </source>
</reference>
<dbReference type="InterPro" id="IPR001509">
    <property type="entry name" value="Epimerase_deHydtase"/>
</dbReference>
<dbReference type="AlphaFoldDB" id="A0A4R2JP63"/>
<gene>
    <name evidence="3" type="ORF">EV192_10270</name>
</gene>
<dbReference type="SUPFAM" id="SSF51735">
    <property type="entry name" value="NAD(P)-binding Rossmann-fold domains"/>
    <property type="match status" value="1"/>
</dbReference>
<evidence type="ECO:0000259" key="2">
    <source>
        <dbReference type="SMART" id="SM00822"/>
    </source>
</evidence>
<organism evidence="3 4">
    <name type="scientific">Actinocrispum wychmicini</name>
    <dbReference type="NCBI Taxonomy" id="1213861"/>
    <lineage>
        <taxon>Bacteria</taxon>
        <taxon>Bacillati</taxon>
        <taxon>Actinomycetota</taxon>
        <taxon>Actinomycetes</taxon>
        <taxon>Pseudonocardiales</taxon>
        <taxon>Pseudonocardiaceae</taxon>
        <taxon>Actinocrispum</taxon>
    </lineage>
</organism>
<dbReference type="Gene3D" id="3.40.50.720">
    <property type="entry name" value="NAD(P)-binding Rossmann-like Domain"/>
    <property type="match status" value="1"/>
</dbReference>